<dbReference type="EMBL" id="CYPW01000024">
    <property type="protein sequence ID" value="CUH53051.1"/>
    <property type="molecule type" value="Genomic_DNA"/>
</dbReference>
<proteinExistence type="predicted"/>
<reference evidence="1 2" key="1">
    <citation type="submission" date="2015-09" db="EMBL/GenBank/DDBJ databases">
        <authorList>
            <consortium name="Swine Surveillance"/>
        </authorList>
    </citation>
    <scope>NUCLEOTIDE SEQUENCE [LARGE SCALE GENOMIC DNA]</scope>
    <source>
        <strain evidence="1 2">CECT 7688</strain>
    </source>
</reference>
<dbReference type="STRING" id="321267.SHM7688_02503"/>
<evidence type="ECO:0000313" key="2">
    <source>
        <dbReference type="Proteomes" id="UP000054823"/>
    </source>
</evidence>
<accession>A0A0P1ERY0</accession>
<gene>
    <name evidence="1" type="ORF">SHM7688_02503</name>
</gene>
<keyword evidence="2" id="KW-1185">Reference proteome</keyword>
<dbReference type="AlphaFoldDB" id="A0A0P1ERY0"/>
<dbReference type="Proteomes" id="UP000054823">
    <property type="component" value="Unassembled WGS sequence"/>
</dbReference>
<organism evidence="1 2">
    <name type="scientific">Shimia marina</name>
    <dbReference type="NCBI Taxonomy" id="321267"/>
    <lineage>
        <taxon>Bacteria</taxon>
        <taxon>Pseudomonadati</taxon>
        <taxon>Pseudomonadota</taxon>
        <taxon>Alphaproteobacteria</taxon>
        <taxon>Rhodobacterales</taxon>
        <taxon>Roseobacteraceae</taxon>
    </lineage>
</organism>
<protein>
    <submittedName>
        <fullName evidence="1">Uncharacterized protein</fullName>
    </submittedName>
</protein>
<sequence>MLSLRMKLATRNYMETVQRAARLGLRTDDGLDVGETLPALISSLAPQSLR</sequence>
<name>A0A0P1ERY0_9RHOB</name>
<evidence type="ECO:0000313" key="1">
    <source>
        <dbReference type="EMBL" id="CUH53051.1"/>
    </source>
</evidence>